<proteinExistence type="predicted"/>
<evidence type="ECO:0000313" key="3">
    <source>
        <dbReference type="Proteomes" id="UP000694414"/>
    </source>
</evidence>
<accession>A0A8C9DPY3</accession>
<reference evidence="2" key="1">
    <citation type="submission" date="2025-08" db="UniProtKB">
        <authorList>
            <consortium name="Ensembl"/>
        </authorList>
    </citation>
    <scope>IDENTIFICATION</scope>
</reference>
<feature type="chain" id="PRO_5034556548" evidence="1">
    <location>
        <begin position="22"/>
        <end position="88"/>
    </location>
</feature>
<dbReference type="PANTHER" id="PTHR12138:SF162">
    <property type="entry name" value="CHROMOSOME UNDETERMINED SCAFFOLD_275, WHOLE GENOME SHOTGUN SEQUENCE"/>
    <property type="match status" value="1"/>
</dbReference>
<dbReference type="Proteomes" id="UP000694414">
    <property type="component" value="Unplaced"/>
</dbReference>
<name>A0A8C9DPY3_PROSS</name>
<keyword evidence="3" id="KW-1185">Reference proteome</keyword>
<feature type="signal peptide" evidence="1">
    <location>
        <begin position="1"/>
        <end position="21"/>
    </location>
</feature>
<reference evidence="2" key="2">
    <citation type="submission" date="2025-09" db="UniProtKB">
        <authorList>
            <consortium name="Ensembl"/>
        </authorList>
    </citation>
    <scope>IDENTIFICATION</scope>
</reference>
<dbReference type="PANTHER" id="PTHR12138">
    <property type="entry name" value="PRIMATE-EXPANDED PROTEIN FAMILY"/>
    <property type="match status" value="1"/>
</dbReference>
<sequence length="88" mass="9571">MGPWKTIVLFCLLSFVSETHCYPQNPPKPPYLKRQDLTLLPKLECSGPIIAHCNLKLLGSGDPPVSASGVAGTTGMCHHAQLIFSYFS</sequence>
<evidence type="ECO:0000256" key="1">
    <source>
        <dbReference type="SAM" id="SignalP"/>
    </source>
</evidence>
<keyword evidence="1" id="KW-0732">Signal</keyword>
<dbReference type="AlphaFoldDB" id="A0A8C9DPY3"/>
<protein>
    <submittedName>
        <fullName evidence="2">Uncharacterized protein</fullName>
    </submittedName>
</protein>
<evidence type="ECO:0000313" key="2">
    <source>
        <dbReference type="Ensembl" id="ENSPSMP00000025001.1"/>
    </source>
</evidence>
<organism evidence="2 3">
    <name type="scientific">Prolemur simus</name>
    <name type="common">Greater bamboo lemur</name>
    <name type="synonym">Hapalemur simus</name>
    <dbReference type="NCBI Taxonomy" id="1328070"/>
    <lineage>
        <taxon>Eukaryota</taxon>
        <taxon>Metazoa</taxon>
        <taxon>Chordata</taxon>
        <taxon>Craniata</taxon>
        <taxon>Vertebrata</taxon>
        <taxon>Euteleostomi</taxon>
        <taxon>Mammalia</taxon>
        <taxon>Eutheria</taxon>
        <taxon>Euarchontoglires</taxon>
        <taxon>Primates</taxon>
        <taxon>Strepsirrhini</taxon>
        <taxon>Lemuriformes</taxon>
        <taxon>Lemuridae</taxon>
        <taxon>Prolemur</taxon>
    </lineage>
</organism>
<dbReference type="GeneTree" id="ENSGT00940000167695"/>
<dbReference type="PRINTS" id="PR02045">
    <property type="entry name" value="F138DOMAIN"/>
</dbReference>
<dbReference type="Ensembl" id="ENSPSMT00000028982.1">
    <property type="protein sequence ID" value="ENSPSMP00000025001.1"/>
    <property type="gene ID" value="ENSPSMG00000017604.1"/>
</dbReference>